<gene>
    <name evidence="1" type="ORF">CCACVL1_28492</name>
</gene>
<protein>
    <submittedName>
        <fullName evidence="1">Uncharacterized protein</fullName>
    </submittedName>
</protein>
<evidence type="ECO:0000313" key="1">
    <source>
        <dbReference type="EMBL" id="OMO53625.1"/>
    </source>
</evidence>
<sequence length="71" mass="8149">MNNSLFPINFDHQYQRPEHITKTNHLIVAAKTTMGQAYSSRTWAWATQLSSPFMTNSSFGFGSHRPHSSRH</sequence>
<reference evidence="1 2" key="1">
    <citation type="submission" date="2013-09" db="EMBL/GenBank/DDBJ databases">
        <title>Corchorus capsularis genome sequencing.</title>
        <authorList>
            <person name="Alam M."/>
            <person name="Haque M.S."/>
            <person name="Islam M.S."/>
            <person name="Emdad E.M."/>
            <person name="Islam M.M."/>
            <person name="Ahmed B."/>
            <person name="Halim A."/>
            <person name="Hossen Q.M.M."/>
            <person name="Hossain M.Z."/>
            <person name="Ahmed R."/>
            <person name="Khan M.M."/>
            <person name="Islam R."/>
            <person name="Rashid M.M."/>
            <person name="Khan S.A."/>
            <person name="Rahman M.S."/>
            <person name="Alam M."/>
        </authorList>
    </citation>
    <scope>NUCLEOTIDE SEQUENCE [LARGE SCALE GENOMIC DNA]</scope>
    <source>
        <strain evidence="2">cv. CVL-1</strain>
        <tissue evidence="1">Whole seedling</tissue>
    </source>
</reference>
<name>A0A1R3G6A9_COCAP</name>
<dbReference type="Proteomes" id="UP000188268">
    <property type="component" value="Unassembled WGS sequence"/>
</dbReference>
<organism evidence="1 2">
    <name type="scientific">Corchorus capsularis</name>
    <name type="common">Jute</name>
    <dbReference type="NCBI Taxonomy" id="210143"/>
    <lineage>
        <taxon>Eukaryota</taxon>
        <taxon>Viridiplantae</taxon>
        <taxon>Streptophyta</taxon>
        <taxon>Embryophyta</taxon>
        <taxon>Tracheophyta</taxon>
        <taxon>Spermatophyta</taxon>
        <taxon>Magnoliopsida</taxon>
        <taxon>eudicotyledons</taxon>
        <taxon>Gunneridae</taxon>
        <taxon>Pentapetalae</taxon>
        <taxon>rosids</taxon>
        <taxon>malvids</taxon>
        <taxon>Malvales</taxon>
        <taxon>Malvaceae</taxon>
        <taxon>Grewioideae</taxon>
        <taxon>Apeibeae</taxon>
        <taxon>Corchorus</taxon>
    </lineage>
</organism>
<evidence type="ECO:0000313" key="2">
    <source>
        <dbReference type="Proteomes" id="UP000188268"/>
    </source>
</evidence>
<comment type="caution">
    <text evidence="1">The sequence shown here is derived from an EMBL/GenBank/DDBJ whole genome shotgun (WGS) entry which is preliminary data.</text>
</comment>
<dbReference type="EMBL" id="AWWV01015157">
    <property type="protein sequence ID" value="OMO53625.1"/>
    <property type="molecule type" value="Genomic_DNA"/>
</dbReference>
<dbReference type="AlphaFoldDB" id="A0A1R3G6A9"/>
<accession>A0A1R3G6A9</accession>
<keyword evidence="2" id="KW-1185">Reference proteome</keyword>
<dbReference type="Gramene" id="OMO53625">
    <property type="protein sequence ID" value="OMO53625"/>
    <property type="gene ID" value="CCACVL1_28492"/>
</dbReference>
<proteinExistence type="predicted"/>